<dbReference type="EMBL" id="CM056743">
    <property type="protein sequence ID" value="KAJ8671435.1"/>
    <property type="molecule type" value="Genomic_DNA"/>
</dbReference>
<accession>A0ACC2NJR4</accession>
<gene>
    <name evidence="1" type="ORF">QAD02_002694</name>
</gene>
<evidence type="ECO:0000313" key="1">
    <source>
        <dbReference type="EMBL" id="KAJ8671435.1"/>
    </source>
</evidence>
<evidence type="ECO:0000313" key="2">
    <source>
        <dbReference type="Proteomes" id="UP001239111"/>
    </source>
</evidence>
<proteinExistence type="predicted"/>
<comment type="caution">
    <text evidence="1">The sequence shown here is derived from an EMBL/GenBank/DDBJ whole genome shotgun (WGS) entry which is preliminary data.</text>
</comment>
<organism evidence="1 2">
    <name type="scientific">Eretmocerus hayati</name>
    <dbReference type="NCBI Taxonomy" id="131215"/>
    <lineage>
        <taxon>Eukaryota</taxon>
        <taxon>Metazoa</taxon>
        <taxon>Ecdysozoa</taxon>
        <taxon>Arthropoda</taxon>
        <taxon>Hexapoda</taxon>
        <taxon>Insecta</taxon>
        <taxon>Pterygota</taxon>
        <taxon>Neoptera</taxon>
        <taxon>Endopterygota</taxon>
        <taxon>Hymenoptera</taxon>
        <taxon>Apocrita</taxon>
        <taxon>Proctotrupomorpha</taxon>
        <taxon>Chalcidoidea</taxon>
        <taxon>Aphelinidae</taxon>
        <taxon>Aphelininae</taxon>
        <taxon>Eretmocerus</taxon>
    </lineage>
</organism>
<sequence>MLARPLVSLFKRTHVRENTHQFTEQQPKTLQLARLQGLQPLGNRAQTQVGAQRVVLLRPSAHSNESACSKIAPLRLQPSNYALMSSISSPDPPIPVTDPDEETLMLRAAKFRLQAAQLGVQLLEKRVSSHEQRQDVQNDQASSQREQEAGVHRGQPSKSRIIQHLHVA</sequence>
<reference evidence="1" key="1">
    <citation type="submission" date="2023-04" db="EMBL/GenBank/DDBJ databases">
        <title>A chromosome-level genome assembly of the parasitoid wasp Eretmocerus hayati.</title>
        <authorList>
            <person name="Zhong Y."/>
            <person name="Liu S."/>
            <person name="Liu Y."/>
        </authorList>
    </citation>
    <scope>NUCLEOTIDE SEQUENCE</scope>
    <source>
        <strain evidence="1">ZJU_SS_LIU_2023</strain>
    </source>
</reference>
<name>A0ACC2NJR4_9HYME</name>
<keyword evidence="2" id="KW-1185">Reference proteome</keyword>
<dbReference type="Proteomes" id="UP001239111">
    <property type="component" value="Chromosome 3"/>
</dbReference>
<protein>
    <submittedName>
        <fullName evidence="1">Uncharacterized protein</fullName>
    </submittedName>
</protein>